<reference evidence="2 3" key="1">
    <citation type="submission" date="2015-10" db="EMBL/GenBank/DDBJ databases">
        <title>Draft genome sequence of Streptomyces sp. RV15, isolated from a marine sponge.</title>
        <authorList>
            <person name="Ruckert C."/>
            <person name="Abdelmohsen U.R."/>
            <person name="Winkler A."/>
            <person name="Hentschel U."/>
            <person name="Kalinowski J."/>
            <person name="Kampfer P."/>
            <person name="Glaeser S."/>
        </authorList>
    </citation>
    <scope>NUCLEOTIDE SEQUENCE [LARGE SCALE GENOMIC DNA]</scope>
    <source>
        <strain evidence="2 3">RV15</strain>
    </source>
</reference>
<organism evidence="2 3">
    <name type="scientific">Streptomyces dysideae</name>
    <dbReference type="NCBI Taxonomy" id="909626"/>
    <lineage>
        <taxon>Bacteria</taxon>
        <taxon>Bacillati</taxon>
        <taxon>Actinomycetota</taxon>
        <taxon>Actinomycetes</taxon>
        <taxon>Kitasatosporales</taxon>
        <taxon>Streptomycetaceae</taxon>
        <taxon>Streptomyces</taxon>
    </lineage>
</organism>
<accession>A0A101URV9</accession>
<proteinExistence type="predicted"/>
<evidence type="ECO:0000256" key="1">
    <source>
        <dbReference type="SAM" id="MobiDB-lite"/>
    </source>
</evidence>
<dbReference type="Proteomes" id="UP000053260">
    <property type="component" value="Unassembled WGS sequence"/>
</dbReference>
<dbReference type="EMBL" id="LMXB01000107">
    <property type="protein sequence ID" value="KUO15736.1"/>
    <property type="molecule type" value="Genomic_DNA"/>
</dbReference>
<protein>
    <submittedName>
        <fullName evidence="2">Uncharacterized protein</fullName>
    </submittedName>
</protein>
<gene>
    <name evidence="2" type="ORF">AQJ91_39605</name>
</gene>
<dbReference type="AlphaFoldDB" id="A0A101URV9"/>
<feature type="compositionally biased region" description="Polar residues" evidence="1">
    <location>
        <begin position="106"/>
        <end position="126"/>
    </location>
</feature>
<feature type="region of interest" description="Disordered" evidence="1">
    <location>
        <begin position="88"/>
        <end position="126"/>
    </location>
</feature>
<keyword evidence="3" id="KW-1185">Reference proteome</keyword>
<name>A0A101URV9_9ACTN</name>
<dbReference type="RefSeq" id="WP_067032107.1">
    <property type="nucleotide sequence ID" value="NZ_KQ949112.1"/>
</dbReference>
<evidence type="ECO:0000313" key="2">
    <source>
        <dbReference type="EMBL" id="KUO15736.1"/>
    </source>
</evidence>
<sequence>MLDAIRTACEAMRVLLATRQGAVHASTAAINQLKALSIAAPDDLRTELRRLSRSQQVTRCASLRDRSALSTEHRMTIRALRSTAQRVRHLQAEARELRTSSSSSSTNRHQNPWSYSASVQSRPHPA</sequence>
<evidence type="ECO:0000313" key="3">
    <source>
        <dbReference type="Proteomes" id="UP000053260"/>
    </source>
</evidence>
<comment type="caution">
    <text evidence="2">The sequence shown here is derived from an EMBL/GenBank/DDBJ whole genome shotgun (WGS) entry which is preliminary data.</text>
</comment>